<evidence type="ECO:0000313" key="11">
    <source>
        <dbReference type="Proteomes" id="UP000318741"/>
    </source>
</evidence>
<dbReference type="Proteomes" id="UP000318741">
    <property type="component" value="Chromosome"/>
</dbReference>
<dbReference type="AlphaFoldDB" id="A0A517P3Y6"/>
<evidence type="ECO:0000256" key="4">
    <source>
        <dbReference type="ARBA" id="ARBA00006929"/>
    </source>
</evidence>
<keyword evidence="11" id="KW-1185">Reference proteome</keyword>
<evidence type="ECO:0000313" key="10">
    <source>
        <dbReference type="EMBL" id="QDT14097.1"/>
    </source>
</evidence>
<dbReference type="Pfam" id="PF02107">
    <property type="entry name" value="FlgH"/>
    <property type="match status" value="1"/>
</dbReference>
<proteinExistence type="inferred from homology"/>
<gene>
    <name evidence="10" type="primary">flgH</name>
    <name evidence="10" type="ORF">CA12_01650</name>
</gene>
<dbReference type="GO" id="GO:0003774">
    <property type="term" value="F:cytoskeletal motor activity"/>
    <property type="evidence" value="ECO:0007669"/>
    <property type="project" value="InterPro"/>
</dbReference>
<keyword evidence="10" id="KW-0282">Flagellum</keyword>
<dbReference type="OrthoDB" id="252240at2"/>
<organism evidence="10 11">
    <name type="scientific">Alienimonas californiensis</name>
    <dbReference type="NCBI Taxonomy" id="2527989"/>
    <lineage>
        <taxon>Bacteria</taxon>
        <taxon>Pseudomonadati</taxon>
        <taxon>Planctomycetota</taxon>
        <taxon>Planctomycetia</taxon>
        <taxon>Planctomycetales</taxon>
        <taxon>Planctomycetaceae</taxon>
        <taxon>Alienimonas</taxon>
    </lineage>
</organism>
<dbReference type="KEGG" id="acaf:CA12_01650"/>
<keyword evidence="6" id="KW-0472">Membrane</keyword>
<keyword evidence="5 9" id="KW-0732">Signal</keyword>
<accession>A0A517P3Y6</accession>
<keyword evidence="10" id="KW-0966">Cell projection</keyword>
<evidence type="ECO:0000256" key="8">
    <source>
        <dbReference type="ARBA" id="ARBA00023237"/>
    </source>
</evidence>
<dbReference type="GO" id="GO:0009279">
    <property type="term" value="C:cell outer membrane"/>
    <property type="evidence" value="ECO:0007669"/>
    <property type="project" value="UniProtKB-SubCell"/>
</dbReference>
<evidence type="ECO:0000256" key="1">
    <source>
        <dbReference type="ARBA" id="ARBA00002591"/>
    </source>
</evidence>
<comment type="function">
    <text evidence="1">Assembles around the rod to form the L-ring and probably protects the motor/basal body from shearing forces during rotation.</text>
</comment>
<comment type="subcellular location">
    <subcellularLocation>
        <location evidence="2">Bacterial flagellum basal body</location>
    </subcellularLocation>
    <subcellularLocation>
        <location evidence="3">Cell outer membrane</location>
    </subcellularLocation>
</comment>
<feature type="signal peptide" evidence="9">
    <location>
        <begin position="1"/>
        <end position="26"/>
    </location>
</feature>
<evidence type="ECO:0000256" key="6">
    <source>
        <dbReference type="ARBA" id="ARBA00023136"/>
    </source>
</evidence>
<reference evidence="10 11" key="1">
    <citation type="submission" date="2019-02" db="EMBL/GenBank/DDBJ databases">
        <title>Deep-cultivation of Planctomycetes and their phenomic and genomic characterization uncovers novel biology.</title>
        <authorList>
            <person name="Wiegand S."/>
            <person name="Jogler M."/>
            <person name="Boedeker C."/>
            <person name="Pinto D."/>
            <person name="Vollmers J."/>
            <person name="Rivas-Marin E."/>
            <person name="Kohn T."/>
            <person name="Peeters S.H."/>
            <person name="Heuer A."/>
            <person name="Rast P."/>
            <person name="Oberbeckmann S."/>
            <person name="Bunk B."/>
            <person name="Jeske O."/>
            <person name="Meyerdierks A."/>
            <person name="Storesund J.E."/>
            <person name="Kallscheuer N."/>
            <person name="Luecker S."/>
            <person name="Lage O.M."/>
            <person name="Pohl T."/>
            <person name="Merkel B.J."/>
            <person name="Hornburger P."/>
            <person name="Mueller R.-W."/>
            <person name="Bruemmer F."/>
            <person name="Labrenz M."/>
            <person name="Spormann A.M."/>
            <person name="Op den Camp H."/>
            <person name="Overmann J."/>
            <person name="Amann R."/>
            <person name="Jetten M.S.M."/>
            <person name="Mascher T."/>
            <person name="Medema M.H."/>
            <person name="Devos D.P."/>
            <person name="Kaster A.-K."/>
            <person name="Ovreas L."/>
            <person name="Rohde M."/>
            <person name="Galperin M.Y."/>
            <person name="Jogler C."/>
        </authorList>
    </citation>
    <scope>NUCLEOTIDE SEQUENCE [LARGE SCALE GENOMIC DNA]</scope>
    <source>
        <strain evidence="10 11">CA12</strain>
    </source>
</reference>
<evidence type="ECO:0000256" key="2">
    <source>
        <dbReference type="ARBA" id="ARBA00004117"/>
    </source>
</evidence>
<dbReference type="PANTHER" id="PTHR34933">
    <property type="entry name" value="FLAGELLAR L-RING PROTEIN"/>
    <property type="match status" value="1"/>
</dbReference>
<dbReference type="GO" id="GO:0009427">
    <property type="term" value="C:bacterial-type flagellum basal body, distal rod, L ring"/>
    <property type="evidence" value="ECO:0007669"/>
    <property type="project" value="InterPro"/>
</dbReference>
<evidence type="ECO:0000256" key="3">
    <source>
        <dbReference type="ARBA" id="ARBA00004442"/>
    </source>
</evidence>
<evidence type="ECO:0000256" key="5">
    <source>
        <dbReference type="ARBA" id="ARBA00022729"/>
    </source>
</evidence>
<sequence precursor="true">MTRARVSAVRSSRSAALLLGVGPLLCASALCPTAFGQGAGGQGESFRMPSTIDPRSPSIVPTAFPQTPQIIPAPAPLAIDPRLTVPPSDSPAALPQGPLAGPAPGPAVAPARPVLVGVRPGGRRAPQSMRELSLTHISLPEARTLAVHDIITVLVDEKSEVAVQSRFDRRRNSALEASINEFVRLDPTGRLILSATGEPSVDLESGVRIQATGSGIDTEAVRYRIAAEVVDVLPNGNVVLEARKEIRNNRDVWEYTLTGTIAAQKVNRDLTAQSEDVANLKIEKRAKGKIYSSTARPWGIRVFDLLWPF</sequence>
<keyword evidence="8" id="KW-0998">Cell outer membrane</keyword>
<dbReference type="RefSeq" id="WP_145356700.1">
    <property type="nucleotide sequence ID" value="NZ_CP036265.1"/>
</dbReference>
<dbReference type="PANTHER" id="PTHR34933:SF1">
    <property type="entry name" value="FLAGELLAR L-RING PROTEIN"/>
    <property type="match status" value="1"/>
</dbReference>
<feature type="chain" id="PRO_5022184613" evidence="9">
    <location>
        <begin position="27"/>
        <end position="309"/>
    </location>
</feature>
<dbReference type="InterPro" id="IPR000527">
    <property type="entry name" value="Flag_Lring"/>
</dbReference>
<evidence type="ECO:0000256" key="7">
    <source>
        <dbReference type="ARBA" id="ARBA00023143"/>
    </source>
</evidence>
<keyword evidence="10" id="KW-0969">Cilium</keyword>
<keyword evidence="7" id="KW-0975">Bacterial flagellum</keyword>
<evidence type="ECO:0000256" key="9">
    <source>
        <dbReference type="SAM" id="SignalP"/>
    </source>
</evidence>
<dbReference type="EMBL" id="CP036265">
    <property type="protein sequence ID" value="QDT14097.1"/>
    <property type="molecule type" value="Genomic_DNA"/>
</dbReference>
<comment type="similarity">
    <text evidence="4">Belongs to the FlgH family.</text>
</comment>
<dbReference type="GO" id="GO:0071973">
    <property type="term" value="P:bacterial-type flagellum-dependent cell motility"/>
    <property type="evidence" value="ECO:0007669"/>
    <property type="project" value="InterPro"/>
</dbReference>
<name>A0A517P3Y6_9PLAN</name>
<protein>
    <submittedName>
        <fullName evidence="10">Flagellar L-ring protein</fullName>
    </submittedName>
</protein>